<evidence type="ECO:0000313" key="2">
    <source>
        <dbReference type="Proteomes" id="UP000828390"/>
    </source>
</evidence>
<reference evidence="1" key="1">
    <citation type="journal article" date="2019" name="bioRxiv">
        <title>The Genome of the Zebra Mussel, Dreissena polymorpha: A Resource for Invasive Species Research.</title>
        <authorList>
            <person name="McCartney M.A."/>
            <person name="Auch B."/>
            <person name="Kono T."/>
            <person name="Mallez S."/>
            <person name="Zhang Y."/>
            <person name="Obille A."/>
            <person name="Becker A."/>
            <person name="Abrahante J.E."/>
            <person name="Garbe J."/>
            <person name="Badalamenti J.P."/>
            <person name="Herman A."/>
            <person name="Mangelson H."/>
            <person name="Liachko I."/>
            <person name="Sullivan S."/>
            <person name="Sone E.D."/>
            <person name="Koren S."/>
            <person name="Silverstein K.A.T."/>
            <person name="Beckman K.B."/>
            <person name="Gohl D.M."/>
        </authorList>
    </citation>
    <scope>NUCLEOTIDE SEQUENCE</scope>
    <source>
        <strain evidence="1">Duluth1</strain>
        <tissue evidence="1">Whole animal</tissue>
    </source>
</reference>
<evidence type="ECO:0000313" key="1">
    <source>
        <dbReference type="EMBL" id="KAH3832788.1"/>
    </source>
</evidence>
<name>A0A9D4K4B9_DREPO</name>
<reference evidence="1" key="2">
    <citation type="submission" date="2020-11" db="EMBL/GenBank/DDBJ databases">
        <authorList>
            <person name="McCartney M.A."/>
            <person name="Auch B."/>
            <person name="Kono T."/>
            <person name="Mallez S."/>
            <person name="Becker A."/>
            <person name="Gohl D.M."/>
            <person name="Silverstein K.A.T."/>
            <person name="Koren S."/>
            <person name="Bechman K.B."/>
            <person name="Herman A."/>
            <person name="Abrahante J.E."/>
            <person name="Garbe J."/>
        </authorList>
    </citation>
    <scope>NUCLEOTIDE SEQUENCE</scope>
    <source>
        <strain evidence="1">Duluth1</strain>
        <tissue evidence="1">Whole animal</tissue>
    </source>
</reference>
<dbReference type="EMBL" id="JAIWYP010000004">
    <property type="protein sequence ID" value="KAH3832788.1"/>
    <property type="molecule type" value="Genomic_DNA"/>
</dbReference>
<proteinExistence type="predicted"/>
<protein>
    <submittedName>
        <fullName evidence="1">Uncharacterized protein</fullName>
    </submittedName>
</protein>
<keyword evidence="2" id="KW-1185">Reference proteome</keyword>
<gene>
    <name evidence="1" type="ORF">DPMN_106083</name>
</gene>
<dbReference type="Proteomes" id="UP000828390">
    <property type="component" value="Unassembled WGS sequence"/>
</dbReference>
<dbReference type="AlphaFoldDB" id="A0A9D4K4B9"/>
<comment type="caution">
    <text evidence="1">The sequence shown here is derived from an EMBL/GenBank/DDBJ whole genome shotgun (WGS) entry which is preliminary data.</text>
</comment>
<accession>A0A9D4K4B9</accession>
<sequence length="143" mass="15841">MHTHDIVLMSDKNAGTTRKPKMWSAQKTKTVLGPQLCHILRALHALTGCDTDLRIFGIGKGIAFKKAKSSHFAEFLEGTRQKQVTEVSERIIVALYSGSSFSDLNSLRLHLFTDKTINDINSVQIHTLPPTSAAAKFHSLQAR</sequence>
<organism evidence="1 2">
    <name type="scientific">Dreissena polymorpha</name>
    <name type="common">Zebra mussel</name>
    <name type="synonym">Mytilus polymorpha</name>
    <dbReference type="NCBI Taxonomy" id="45954"/>
    <lineage>
        <taxon>Eukaryota</taxon>
        <taxon>Metazoa</taxon>
        <taxon>Spiralia</taxon>
        <taxon>Lophotrochozoa</taxon>
        <taxon>Mollusca</taxon>
        <taxon>Bivalvia</taxon>
        <taxon>Autobranchia</taxon>
        <taxon>Heteroconchia</taxon>
        <taxon>Euheterodonta</taxon>
        <taxon>Imparidentia</taxon>
        <taxon>Neoheterodontei</taxon>
        <taxon>Myida</taxon>
        <taxon>Dreissenoidea</taxon>
        <taxon>Dreissenidae</taxon>
        <taxon>Dreissena</taxon>
    </lineage>
</organism>